<comment type="caution">
    <text evidence="3">The sequence shown here is derived from an EMBL/GenBank/DDBJ whole genome shotgun (WGS) entry which is preliminary data.</text>
</comment>
<organism evidence="3 4">
    <name type="scientific">Aureimonas endophytica</name>
    <dbReference type="NCBI Taxonomy" id="2027858"/>
    <lineage>
        <taxon>Bacteria</taxon>
        <taxon>Pseudomonadati</taxon>
        <taxon>Pseudomonadota</taxon>
        <taxon>Alphaproteobacteria</taxon>
        <taxon>Hyphomicrobiales</taxon>
        <taxon>Aurantimonadaceae</taxon>
        <taxon>Aureimonas</taxon>
    </lineage>
</organism>
<reference evidence="3" key="2">
    <citation type="submission" date="2020-09" db="EMBL/GenBank/DDBJ databases">
        <authorList>
            <person name="Sun Q."/>
            <person name="Zhou Y."/>
        </authorList>
    </citation>
    <scope>NUCLEOTIDE SEQUENCE</scope>
    <source>
        <strain evidence="3">CGMCC 1.15367</strain>
    </source>
</reference>
<keyword evidence="4" id="KW-1185">Reference proteome</keyword>
<protein>
    <submittedName>
        <fullName evidence="3">Glycosyl transferase</fullName>
    </submittedName>
</protein>
<proteinExistence type="predicted"/>
<evidence type="ECO:0000313" key="3">
    <source>
        <dbReference type="EMBL" id="GGD95845.1"/>
    </source>
</evidence>
<dbReference type="Gene3D" id="3.40.50.2000">
    <property type="entry name" value="Glycogen Phosphorylase B"/>
    <property type="match status" value="2"/>
</dbReference>
<feature type="domain" description="Glycosyl transferase family 1" evidence="1">
    <location>
        <begin position="175"/>
        <end position="327"/>
    </location>
</feature>
<evidence type="ECO:0000259" key="1">
    <source>
        <dbReference type="Pfam" id="PF00534"/>
    </source>
</evidence>
<dbReference type="PANTHER" id="PTHR12526:SF630">
    <property type="entry name" value="GLYCOSYLTRANSFERASE"/>
    <property type="match status" value="1"/>
</dbReference>
<dbReference type="GO" id="GO:0016757">
    <property type="term" value="F:glycosyltransferase activity"/>
    <property type="evidence" value="ECO:0007669"/>
    <property type="project" value="InterPro"/>
</dbReference>
<dbReference type="CDD" id="cd03801">
    <property type="entry name" value="GT4_PimA-like"/>
    <property type="match status" value="1"/>
</dbReference>
<keyword evidence="3" id="KW-0808">Transferase</keyword>
<dbReference type="AlphaFoldDB" id="A0A916ZGB1"/>
<dbReference type="SUPFAM" id="SSF53756">
    <property type="entry name" value="UDP-Glycosyltransferase/glycogen phosphorylase"/>
    <property type="match status" value="1"/>
</dbReference>
<evidence type="ECO:0000259" key="2">
    <source>
        <dbReference type="Pfam" id="PF13439"/>
    </source>
</evidence>
<gene>
    <name evidence="3" type="ORF">GCM10011390_13260</name>
</gene>
<evidence type="ECO:0000313" key="4">
    <source>
        <dbReference type="Proteomes" id="UP000644699"/>
    </source>
</evidence>
<dbReference type="RefSeq" id="WP_188907468.1">
    <property type="nucleotide sequence ID" value="NZ_BMIQ01000002.1"/>
</dbReference>
<dbReference type="Pfam" id="PF00534">
    <property type="entry name" value="Glycos_transf_1"/>
    <property type="match status" value="1"/>
</dbReference>
<dbReference type="Proteomes" id="UP000644699">
    <property type="component" value="Unassembled WGS sequence"/>
</dbReference>
<sequence length="357" mass="38739">MAKMKIVHLLNHTHQANGHVELAVDLACEQAAQGHEVTMLSGPGDFGDCLRDNGVAFVQLPQRDGHVGQIHAARDMALALRRLRPDVVNAHMVKAALIARAARLATPFALVTTVHNSFDRPSPLMRVGDLVIAVSAAVKREMAEKGIKAEKLRVVHNGLIGGKRRPPLPERRLPLHRPAVATVAGLHGRKGVDTLVEAFLLAAPRIPEAHLYIVGEGTERPRLEAMAAPLGERAHFLGYLRDPREVLASVDVFVLASRAEPFGLVLVEALQMGCACIGSDVGGIPEVLGFGAKGRLVPPSRPDLLAEVLIELVRDEAQRHRLTAAAQAELGHFSVERMARETEAVYDEARRLVRRHA</sequence>
<accession>A0A916ZGB1</accession>
<dbReference type="InterPro" id="IPR028098">
    <property type="entry name" value="Glyco_trans_4-like_N"/>
</dbReference>
<dbReference type="Pfam" id="PF13439">
    <property type="entry name" value="Glyco_transf_4"/>
    <property type="match status" value="1"/>
</dbReference>
<dbReference type="EMBL" id="BMIQ01000002">
    <property type="protein sequence ID" value="GGD95845.1"/>
    <property type="molecule type" value="Genomic_DNA"/>
</dbReference>
<feature type="domain" description="Glycosyltransferase subfamily 4-like N-terminal" evidence="2">
    <location>
        <begin position="17"/>
        <end position="158"/>
    </location>
</feature>
<name>A0A916ZGB1_9HYPH</name>
<reference evidence="3" key="1">
    <citation type="journal article" date="2014" name="Int. J. Syst. Evol. Microbiol.">
        <title>Complete genome sequence of Corynebacterium casei LMG S-19264T (=DSM 44701T), isolated from a smear-ripened cheese.</title>
        <authorList>
            <consortium name="US DOE Joint Genome Institute (JGI-PGF)"/>
            <person name="Walter F."/>
            <person name="Albersmeier A."/>
            <person name="Kalinowski J."/>
            <person name="Ruckert C."/>
        </authorList>
    </citation>
    <scope>NUCLEOTIDE SEQUENCE</scope>
    <source>
        <strain evidence="3">CGMCC 1.15367</strain>
    </source>
</reference>
<dbReference type="InterPro" id="IPR001296">
    <property type="entry name" value="Glyco_trans_1"/>
</dbReference>
<dbReference type="PANTHER" id="PTHR12526">
    <property type="entry name" value="GLYCOSYLTRANSFERASE"/>
    <property type="match status" value="1"/>
</dbReference>